<accession>A0ABZ2LDK1</accession>
<dbReference type="Proteomes" id="UP001374803">
    <property type="component" value="Chromosome"/>
</dbReference>
<keyword evidence="3" id="KW-0547">Nucleotide-binding</keyword>
<evidence type="ECO:0000256" key="3">
    <source>
        <dbReference type="ARBA" id="ARBA00022741"/>
    </source>
</evidence>
<dbReference type="SUPFAM" id="SSF52540">
    <property type="entry name" value="P-loop containing nucleoside triphosphate hydrolases"/>
    <property type="match status" value="1"/>
</dbReference>
<dbReference type="PANTHER" id="PTHR43335:SF4">
    <property type="entry name" value="ABC TRANSPORTER, ATP-BINDING PROTEIN"/>
    <property type="match status" value="1"/>
</dbReference>
<sequence>MISVSHLVKHYGSHVAVDDVSFRVEKGQIVGFLGPNGAGKSTTLRILSGFLGMTSGKVEICGHDVEEASLEARRSVGYMPEAVPLYPEMRVVEYLTFRAELKGVARAKRRAHVDDAMEKASVFDVATTLIGKLSKGYRQRVGLADALVANPPLLILDEPTAGLDPNQIRQVRELIAGLSGEHTVLLSTHILSEVEQSCDRVILIAKGKLLAEGKTADIRKMRRPTALEVTVRGDAQAAARVLKGIEGVAKVKEATAKQQDSASFQVTWAKKLPDAEIDGTIEAAVSALVAAGLGVREVHPVGSSLEDVFTELTRGPAPEEPS</sequence>
<dbReference type="PANTHER" id="PTHR43335">
    <property type="entry name" value="ABC TRANSPORTER, ATP-BINDING PROTEIN"/>
    <property type="match status" value="1"/>
</dbReference>
<evidence type="ECO:0000256" key="2">
    <source>
        <dbReference type="ARBA" id="ARBA00022448"/>
    </source>
</evidence>
<organism evidence="6 7">
    <name type="scientific">Pendulispora rubella</name>
    <dbReference type="NCBI Taxonomy" id="2741070"/>
    <lineage>
        <taxon>Bacteria</taxon>
        <taxon>Pseudomonadati</taxon>
        <taxon>Myxococcota</taxon>
        <taxon>Myxococcia</taxon>
        <taxon>Myxococcales</taxon>
        <taxon>Sorangiineae</taxon>
        <taxon>Pendulisporaceae</taxon>
        <taxon>Pendulispora</taxon>
    </lineage>
</organism>
<reference evidence="6" key="1">
    <citation type="submission" date="2021-12" db="EMBL/GenBank/DDBJ databases">
        <title>Discovery of the Pendulisporaceae a myxobacterial family with distinct sporulation behavior and unique specialized metabolism.</title>
        <authorList>
            <person name="Garcia R."/>
            <person name="Popoff A."/>
            <person name="Bader C.D."/>
            <person name="Loehr J."/>
            <person name="Walesch S."/>
            <person name="Walt C."/>
            <person name="Boldt J."/>
            <person name="Bunk B."/>
            <person name="Haeckl F.J.F.P.J."/>
            <person name="Gunesch A.P."/>
            <person name="Birkelbach J."/>
            <person name="Nuebel U."/>
            <person name="Pietschmann T."/>
            <person name="Bach T."/>
            <person name="Mueller R."/>
        </authorList>
    </citation>
    <scope>NUCLEOTIDE SEQUENCE</scope>
    <source>
        <strain evidence="6">MSr11367</strain>
    </source>
</reference>
<dbReference type="InterPro" id="IPR003593">
    <property type="entry name" value="AAA+_ATPase"/>
</dbReference>
<dbReference type="SMART" id="SM00382">
    <property type="entry name" value="AAA"/>
    <property type="match status" value="1"/>
</dbReference>
<dbReference type="InterPro" id="IPR027417">
    <property type="entry name" value="P-loop_NTPase"/>
</dbReference>
<keyword evidence="4 6" id="KW-0067">ATP-binding</keyword>
<dbReference type="Gene3D" id="3.40.50.300">
    <property type="entry name" value="P-loop containing nucleotide triphosphate hydrolases"/>
    <property type="match status" value="1"/>
</dbReference>
<proteinExistence type="inferred from homology"/>
<dbReference type="PROSITE" id="PS50893">
    <property type="entry name" value="ABC_TRANSPORTER_2"/>
    <property type="match status" value="1"/>
</dbReference>
<protein>
    <submittedName>
        <fullName evidence="6">ABC transporter ATP-binding protein</fullName>
    </submittedName>
</protein>
<gene>
    <name evidence="6" type="ORF">LVJ94_08350</name>
</gene>
<evidence type="ECO:0000313" key="7">
    <source>
        <dbReference type="Proteomes" id="UP001374803"/>
    </source>
</evidence>
<keyword evidence="7" id="KW-1185">Reference proteome</keyword>
<feature type="domain" description="ABC transporter" evidence="5">
    <location>
        <begin position="2"/>
        <end position="231"/>
    </location>
</feature>
<dbReference type="RefSeq" id="WP_394836905.1">
    <property type="nucleotide sequence ID" value="NZ_CP089929.1"/>
</dbReference>
<dbReference type="CDD" id="cd03230">
    <property type="entry name" value="ABC_DR_subfamily_A"/>
    <property type="match status" value="1"/>
</dbReference>
<evidence type="ECO:0000256" key="1">
    <source>
        <dbReference type="ARBA" id="ARBA00005417"/>
    </source>
</evidence>
<dbReference type="InterPro" id="IPR003439">
    <property type="entry name" value="ABC_transporter-like_ATP-bd"/>
</dbReference>
<name>A0ABZ2LDK1_9BACT</name>
<dbReference type="GO" id="GO:0005524">
    <property type="term" value="F:ATP binding"/>
    <property type="evidence" value="ECO:0007669"/>
    <property type="project" value="UniProtKB-KW"/>
</dbReference>
<keyword evidence="2" id="KW-0813">Transport</keyword>
<dbReference type="EMBL" id="CP089983">
    <property type="protein sequence ID" value="WXB07245.1"/>
    <property type="molecule type" value="Genomic_DNA"/>
</dbReference>
<evidence type="ECO:0000259" key="5">
    <source>
        <dbReference type="PROSITE" id="PS50893"/>
    </source>
</evidence>
<evidence type="ECO:0000256" key="4">
    <source>
        <dbReference type="ARBA" id="ARBA00022840"/>
    </source>
</evidence>
<evidence type="ECO:0000313" key="6">
    <source>
        <dbReference type="EMBL" id="WXB07245.1"/>
    </source>
</evidence>
<dbReference type="Pfam" id="PF00005">
    <property type="entry name" value="ABC_tran"/>
    <property type="match status" value="1"/>
</dbReference>
<comment type="similarity">
    <text evidence="1">Belongs to the ABC transporter superfamily.</text>
</comment>